<comment type="cofactor">
    <cofactor evidence="1">
        <name>FAD</name>
        <dbReference type="ChEBI" id="CHEBI:57692"/>
    </cofactor>
</comment>
<dbReference type="Gene3D" id="3.40.50.80">
    <property type="entry name" value="Nucleotide-binding domain of ferredoxin-NADP reductase (FNR) module"/>
    <property type="match status" value="1"/>
</dbReference>
<reference evidence="12" key="1">
    <citation type="submission" date="2015-11" db="EMBL/GenBank/DDBJ databases">
        <title>Complete genome sequences of the obligate symbionts Candidatus Sulcia muelleri and Candidatus Nasuia deltocephalinicola from the pestiferous leafhopper, Macrosteles quadripunctulatus (Hemiptera: Cicadellidae).</title>
        <authorList>
            <person name="Bennett G.M."/>
            <person name="Abba S."/>
            <person name="Kube M."/>
            <person name="Marzachi C."/>
        </authorList>
    </citation>
    <scope>NUCLEOTIDE SEQUENCE [LARGE SCALE GENOMIC DNA]</scope>
    <source>
        <strain evidence="12">PUNC</strain>
    </source>
</reference>
<evidence type="ECO:0000259" key="10">
    <source>
        <dbReference type="PROSITE" id="PS51384"/>
    </source>
</evidence>
<evidence type="ECO:0000256" key="5">
    <source>
        <dbReference type="ARBA" id="ARBA00022741"/>
    </source>
</evidence>
<evidence type="ECO:0000256" key="2">
    <source>
        <dbReference type="ARBA" id="ARBA00008312"/>
    </source>
</evidence>
<evidence type="ECO:0000313" key="12">
    <source>
        <dbReference type="Proteomes" id="UP000055684"/>
    </source>
</evidence>
<evidence type="ECO:0000256" key="4">
    <source>
        <dbReference type="ARBA" id="ARBA00022630"/>
    </source>
</evidence>
<keyword evidence="4" id="KW-0285">Flavoprotein</keyword>
<evidence type="ECO:0000256" key="1">
    <source>
        <dbReference type="ARBA" id="ARBA00001974"/>
    </source>
</evidence>
<comment type="catalytic activity">
    <reaction evidence="9">
        <text>2 reduced [2Fe-2S]-[ferredoxin] + NADP(+) + H(+) = 2 oxidized [2Fe-2S]-[ferredoxin] + NADPH</text>
        <dbReference type="Rhea" id="RHEA:20125"/>
        <dbReference type="Rhea" id="RHEA-COMP:10000"/>
        <dbReference type="Rhea" id="RHEA-COMP:10001"/>
        <dbReference type="ChEBI" id="CHEBI:15378"/>
        <dbReference type="ChEBI" id="CHEBI:33737"/>
        <dbReference type="ChEBI" id="CHEBI:33738"/>
        <dbReference type="ChEBI" id="CHEBI:57783"/>
        <dbReference type="ChEBI" id="CHEBI:58349"/>
        <dbReference type="EC" id="1.18.1.2"/>
    </reaction>
</comment>
<dbReference type="PANTHER" id="PTHR47878">
    <property type="entry name" value="OXIDOREDUCTASE FAD/NAD(P)-BINDING DOMAIN PROTEIN"/>
    <property type="match status" value="1"/>
</dbReference>
<dbReference type="GO" id="GO:0034599">
    <property type="term" value="P:cellular response to oxidative stress"/>
    <property type="evidence" value="ECO:0007669"/>
    <property type="project" value="TreeGrafter"/>
</dbReference>
<proteinExistence type="inferred from homology"/>
<dbReference type="EC" id="1.18.1.2" evidence="3"/>
<dbReference type="SUPFAM" id="SSF63380">
    <property type="entry name" value="Riboflavin synthase domain-like"/>
    <property type="match status" value="1"/>
</dbReference>
<name>A0A0S2UPD9_9PROT</name>
<keyword evidence="8 11" id="KW-0560">Oxidoreductase</keyword>
<reference evidence="11 12" key="2">
    <citation type="journal article" date="2016" name="Genome Announc.">
        <title>Complete Genome Sequences of the Obligate Symbionts 'Candidatus Sulcia muelleri' and 'Ca. Nasuia deltocephalinicola' from the Pestiferous Leafhopper Macrosteles quadripunctulatus (Hemiptera: Cicadellidae).</title>
        <authorList>
            <person name="Bennett G.M."/>
            <person name="Abba S."/>
            <person name="Kube M."/>
            <person name="Marzachi C."/>
        </authorList>
    </citation>
    <scope>NUCLEOTIDE SEQUENCE [LARGE SCALE GENOMIC DNA]</scope>
    <source>
        <strain evidence="11 12">PUNC</strain>
    </source>
</reference>
<dbReference type="GO" id="GO:0004324">
    <property type="term" value="F:ferredoxin-NADP+ reductase activity"/>
    <property type="evidence" value="ECO:0007669"/>
    <property type="project" value="UniProtKB-EC"/>
</dbReference>
<dbReference type="InterPro" id="IPR008333">
    <property type="entry name" value="Cbr1-like_FAD-bd_dom"/>
</dbReference>
<accession>A0A0S2UPD9</accession>
<keyword evidence="5" id="KW-0547">Nucleotide-binding</keyword>
<dbReference type="InterPro" id="IPR017927">
    <property type="entry name" value="FAD-bd_FR_type"/>
</dbReference>
<protein>
    <recommendedName>
        <fullName evidence="3">ferredoxin--NADP(+) reductase</fullName>
        <ecNumber evidence="3">1.18.1.2</ecNumber>
    </recommendedName>
</protein>
<evidence type="ECO:0000256" key="6">
    <source>
        <dbReference type="ARBA" id="ARBA00022827"/>
    </source>
</evidence>
<dbReference type="SUPFAM" id="SSF52343">
    <property type="entry name" value="Ferredoxin reductase-like, C-terminal NADP-linked domain"/>
    <property type="match status" value="1"/>
</dbReference>
<dbReference type="InterPro" id="IPR051930">
    <property type="entry name" value="FNR_type-1"/>
</dbReference>
<dbReference type="InterPro" id="IPR033892">
    <property type="entry name" value="FNR_bac"/>
</dbReference>
<dbReference type="PROSITE" id="PS51384">
    <property type="entry name" value="FAD_FR"/>
    <property type="match status" value="1"/>
</dbReference>
<dbReference type="Pfam" id="PF00970">
    <property type="entry name" value="FAD_binding_6"/>
    <property type="match status" value="1"/>
</dbReference>
<gene>
    <name evidence="11" type="ORF">ASU29_170</name>
</gene>
<evidence type="ECO:0000256" key="9">
    <source>
        <dbReference type="ARBA" id="ARBA00047776"/>
    </source>
</evidence>
<evidence type="ECO:0000313" key="11">
    <source>
        <dbReference type="EMBL" id="ALP70077.1"/>
    </source>
</evidence>
<dbReference type="InterPro" id="IPR039261">
    <property type="entry name" value="FNR_nucleotide-bd"/>
</dbReference>
<dbReference type="GO" id="GO:0000166">
    <property type="term" value="F:nucleotide binding"/>
    <property type="evidence" value="ECO:0007669"/>
    <property type="project" value="UniProtKB-KW"/>
</dbReference>
<dbReference type="GO" id="GO:0042167">
    <property type="term" value="P:heme catabolic process"/>
    <property type="evidence" value="ECO:0007669"/>
    <property type="project" value="TreeGrafter"/>
</dbReference>
<dbReference type="PANTHER" id="PTHR47878:SF1">
    <property type="entry name" value="FLAVODOXIN_FERREDOXIN--NADP REDUCTASE"/>
    <property type="match status" value="1"/>
</dbReference>
<dbReference type="Gene3D" id="2.40.30.10">
    <property type="entry name" value="Translation factors"/>
    <property type="match status" value="1"/>
</dbReference>
<evidence type="ECO:0000256" key="8">
    <source>
        <dbReference type="ARBA" id="ARBA00023002"/>
    </source>
</evidence>
<dbReference type="InterPro" id="IPR001433">
    <property type="entry name" value="OxRdtase_FAD/NAD-bd"/>
</dbReference>
<dbReference type="PATRIC" id="fig|1160784.3.peg.126"/>
<organism evidence="11 12">
    <name type="scientific">Candidatus Nasuia deltocephalincola</name>
    <dbReference type="NCBI Taxonomy" id="1160784"/>
    <lineage>
        <taxon>Bacteria</taxon>
        <taxon>Pseudomonadati</taxon>
        <taxon>Pseudomonadota</taxon>
        <taxon>Betaproteobacteria</taxon>
        <taxon>Candidatus Nasuia</taxon>
    </lineage>
</organism>
<evidence type="ECO:0000256" key="3">
    <source>
        <dbReference type="ARBA" id="ARBA00013223"/>
    </source>
</evidence>
<dbReference type="Pfam" id="PF00175">
    <property type="entry name" value="NAD_binding_1"/>
    <property type="match status" value="1"/>
</dbReference>
<keyword evidence="6" id="KW-0274">FAD</keyword>
<sequence length="258" mass="30594">MEKYNLEKIKSVHHWSENLFSFKCTRKNNFKFKNGEFVLLSLIDEKKKIIYRAYSILSSNYDNYLEFLSIKIENGIFTNILKKLVVGNNIYISKKPSGTLIFENLLNNAKNLWLLSTGTGLSPFLSIIKNYEIYKNYNNIILVHSVNYKKNLSYRYYINNIFYKNIINFNKLNFIYYPIVTKEKFINNCRITDIIKSKKIFNDINLKEFNKFKDRIMICGNINMLIDIKNILNVLYSFYEFSSNQMGLFATEKAFIGN</sequence>
<dbReference type="CDD" id="cd06195">
    <property type="entry name" value="FNR1"/>
    <property type="match status" value="1"/>
</dbReference>
<dbReference type="EMBL" id="CP013211">
    <property type="protein sequence ID" value="ALP70077.1"/>
    <property type="molecule type" value="Genomic_DNA"/>
</dbReference>
<comment type="similarity">
    <text evidence="2">Belongs to the ferredoxin--NADP reductase type 1 family.</text>
</comment>
<dbReference type="InterPro" id="IPR017938">
    <property type="entry name" value="Riboflavin_synthase-like_b-brl"/>
</dbReference>
<feature type="domain" description="FAD-binding FR-type" evidence="10">
    <location>
        <begin position="2"/>
        <end position="103"/>
    </location>
</feature>
<dbReference type="Proteomes" id="UP000055684">
    <property type="component" value="Chromosome"/>
</dbReference>
<keyword evidence="7" id="KW-0521">NADP</keyword>
<dbReference type="OrthoDB" id="9784483at2"/>
<dbReference type="AlphaFoldDB" id="A0A0S2UPD9"/>
<evidence type="ECO:0000256" key="7">
    <source>
        <dbReference type="ARBA" id="ARBA00022857"/>
    </source>
</evidence>